<dbReference type="Pfam" id="PF13187">
    <property type="entry name" value="Fer4_9"/>
    <property type="match status" value="1"/>
</dbReference>
<dbReference type="InterPro" id="IPR017896">
    <property type="entry name" value="4Fe4S_Fe-S-bd"/>
</dbReference>
<dbReference type="SUPFAM" id="SSF54862">
    <property type="entry name" value="4Fe-4S ferredoxins"/>
    <property type="match status" value="1"/>
</dbReference>
<dbReference type="EMBL" id="CP002792">
    <property type="protein sequence ID" value="AEH06613.1"/>
    <property type="molecule type" value="Genomic_DNA"/>
</dbReference>
<organism evidence="6 7">
    <name type="scientific">Methanothermococcus okinawensis (strain DSM 14208 / JCM 11175 / IH1)</name>
    <dbReference type="NCBI Taxonomy" id="647113"/>
    <lineage>
        <taxon>Archaea</taxon>
        <taxon>Methanobacteriati</taxon>
        <taxon>Methanobacteriota</taxon>
        <taxon>Methanomada group</taxon>
        <taxon>Methanococci</taxon>
        <taxon>Methanococcales</taxon>
        <taxon>Methanococcaceae</taxon>
        <taxon>Methanothermococcus</taxon>
    </lineage>
</organism>
<keyword evidence="3" id="KW-0408">Iron</keyword>
<keyword evidence="7" id="KW-1185">Reference proteome</keyword>
<dbReference type="HOGENOM" id="CLU_2476052_0_0_2"/>
<dbReference type="OrthoDB" id="23833at2157"/>
<gene>
    <name evidence="6" type="ordered locus">Metok_0633</name>
</gene>
<evidence type="ECO:0000256" key="1">
    <source>
        <dbReference type="ARBA" id="ARBA00022485"/>
    </source>
</evidence>
<dbReference type="PANTHER" id="PTHR43687">
    <property type="entry name" value="ADENYLYLSULFATE REDUCTASE, BETA SUBUNIT"/>
    <property type="match status" value="1"/>
</dbReference>
<dbReference type="eggNOG" id="arCOG02461">
    <property type="taxonomic scope" value="Archaea"/>
</dbReference>
<dbReference type="GO" id="GO:0016491">
    <property type="term" value="F:oxidoreductase activity"/>
    <property type="evidence" value="ECO:0007669"/>
    <property type="project" value="UniProtKB-ARBA"/>
</dbReference>
<dbReference type="PROSITE" id="PS51379">
    <property type="entry name" value="4FE4S_FER_2"/>
    <property type="match status" value="2"/>
</dbReference>
<evidence type="ECO:0000259" key="5">
    <source>
        <dbReference type="PROSITE" id="PS51379"/>
    </source>
</evidence>
<protein>
    <submittedName>
        <fullName evidence="6">4Fe-4S ferredoxin iron-sulfur binding domain-containing protein</fullName>
    </submittedName>
</protein>
<dbReference type="STRING" id="647113.Metok_0633"/>
<dbReference type="InterPro" id="IPR050572">
    <property type="entry name" value="Fe-S_Ferredoxin"/>
</dbReference>
<dbReference type="KEGG" id="mok:Metok_0633"/>
<accession>F8AL78</accession>
<dbReference type="PROSITE" id="PS00198">
    <property type="entry name" value="4FE4S_FER_1"/>
    <property type="match status" value="1"/>
</dbReference>
<dbReference type="RefSeq" id="WP_013866799.1">
    <property type="nucleotide sequence ID" value="NC_015636.1"/>
</dbReference>
<keyword evidence="4" id="KW-0411">Iron-sulfur</keyword>
<evidence type="ECO:0000313" key="7">
    <source>
        <dbReference type="Proteomes" id="UP000009296"/>
    </source>
</evidence>
<dbReference type="GO" id="GO:0046872">
    <property type="term" value="F:metal ion binding"/>
    <property type="evidence" value="ECO:0007669"/>
    <property type="project" value="UniProtKB-KW"/>
</dbReference>
<dbReference type="GO" id="GO:0051539">
    <property type="term" value="F:4 iron, 4 sulfur cluster binding"/>
    <property type="evidence" value="ECO:0007669"/>
    <property type="project" value="UniProtKB-KW"/>
</dbReference>
<dbReference type="AlphaFoldDB" id="F8AL78"/>
<proteinExistence type="predicted"/>
<reference evidence="6" key="1">
    <citation type="submission" date="2011-05" db="EMBL/GenBank/DDBJ databases">
        <title>Complete sequence of chromosome of Methanothermococcus okinawensis IH1.</title>
        <authorList>
            <consortium name="US DOE Joint Genome Institute"/>
            <person name="Lucas S."/>
            <person name="Han J."/>
            <person name="Lapidus A."/>
            <person name="Cheng J.-F."/>
            <person name="Goodwin L."/>
            <person name="Pitluck S."/>
            <person name="Peters L."/>
            <person name="Mikhailova N."/>
            <person name="Held B."/>
            <person name="Han C."/>
            <person name="Tapia R."/>
            <person name="Land M."/>
            <person name="Hauser L."/>
            <person name="Kyrpides N."/>
            <person name="Ivanova N."/>
            <person name="Pagani I."/>
            <person name="Sieprawska-Lupa M."/>
            <person name="Takai K."/>
            <person name="Miyazaki J."/>
            <person name="Whitman W."/>
            <person name="Woyke T."/>
        </authorList>
    </citation>
    <scope>NUCLEOTIDE SEQUENCE</scope>
    <source>
        <strain evidence="6">IH1</strain>
    </source>
</reference>
<dbReference type="Gene3D" id="3.30.70.20">
    <property type="match status" value="1"/>
</dbReference>
<sequence length="87" mass="9768">MFSKIKHIIFGGDNKKTEKTEKEFKKDNVWGPTIDYTKCKNCTLCYKVCENGVFGIVNGRVTVINKSNCVKGCSKCLSVCRYGALSF</sequence>
<feature type="domain" description="4Fe-4S ferredoxin-type" evidence="5">
    <location>
        <begin position="60"/>
        <end position="87"/>
    </location>
</feature>
<dbReference type="Proteomes" id="UP000009296">
    <property type="component" value="Chromosome"/>
</dbReference>
<evidence type="ECO:0000313" key="6">
    <source>
        <dbReference type="EMBL" id="AEH06613.1"/>
    </source>
</evidence>
<dbReference type="InterPro" id="IPR017900">
    <property type="entry name" value="4Fe4S_Fe_S_CS"/>
</dbReference>
<evidence type="ECO:0000256" key="2">
    <source>
        <dbReference type="ARBA" id="ARBA00022723"/>
    </source>
</evidence>
<evidence type="ECO:0000256" key="3">
    <source>
        <dbReference type="ARBA" id="ARBA00023004"/>
    </source>
</evidence>
<dbReference type="PANTHER" id="PTHR43687:SF5">
    <property type="entry name" value="4FE-4S FERREDOXIN-TYPE DOMAIN-CONTAINING PROTEIN"/>
    <property type="match status" value="1"/>
</dbReference>
<keyword evidence="2" id="KW-0479">Metal-binding</keyword>
<dbReference type="GeneID" id="10772769"/>
<name>F8AL78_METOI</name>
<evidence type="ECO:0000256" key="4">
    <source>
        <dbReference type="ARBA" id="ARBA00023014"/>
    </source>
</evidence>
<feature type="domain" description="4Fe-4S ferredoxin-type" evidence="5">
    <location>
        <begin position="30"/>
        <end position="59"/>
    </location>
</feature>
<keyword evidence="1" id="KW-0004">4Fe-4S</keyword>